<reference evidence="1 2" key="1">
    <citation type="submission" date="2019-07" db="EMBL/GenBank/DDBJ databases">
        <title>Whole genome shotgun sequence of Chryseobacterium hagamense NBRC 105253.</title>
        <authorList>
            <person name="Hosoyama A."/>
            <person name="Uohara A."/>
            <person name="Ohji S."/>
            <person name="Ichikawa N."/>
        </authorList>
    </citation>
    <scope>NUCLEOTIDE SEQUENCE [LARGE SCALE GENOMIC DNA]</scope>
    <source>
        <strain evidence="1 2">NBRC 105253</strain>
    </source>
</reference>
<dbReference type="Proteomes" id="UP000321863">
    <property type="component" value="Unassembled WGS sequence"/>
</dbReference>
<dbReference type="EMBL" id="BJYJ01000002">
    <property type="protein sequence ID" value="GEN75072.1"/>
    <property type="molecule type" value="Genomic_DNA"/>
</dbReference>
<gene>
    <name evidence="1" type="ORF">CHA01nite_08120</name>
</gene>
<comment type="caution">
    <text evidence="1">The sequence shown here is derived from an EMBL/GenBank/DDBJ whole genome shotgun (WGS) entry which is preliminary data.</text>
</comment>
<evidence type="ECO:0000313" key="2">
    <source>
        <dbReference type="Proteomes" id="UP000321863"/>
    </source>
</evidence>
<evidence type="ECO:0008006" key="3">
    <source>
        <dbReference type="Google" id="ProtNLM"/>
    </source>
</evidence>
<protein>
    <recommendedName>
        <fullName evidence="3">YD repeat-containing protein</fullName>
    </recommendedName>
</protein>
<evidence type="ECO:0000313" key="1">
    <source>
        <dbReference type="EMBL" id="GEN75072.1"/>
    </source>
</evidence>
<organism evidence="1 2">
    <name type="scientific">Chryseobacterium hagamense</name>
    <dbReference type="NCBI Taxonomy" id="395935"/>
    <lineage>
        <taxon>Bacteria</taxon>
        <taxon>Pseudomonadati</taxon>
        <taxon>Bacteroidota</taxon>
        <taxon>Flavobacteriia</taxon>
        <taxon>Flavobacteriales</taxon>
        <taxon>Weeksellaceae</taxon>
        <taxon>Chryseobacterium group</taxon>
        <taxon>Chryseobacterium</taxon>
    </lineage>
</organism>
<proteinExistence type="predicted"/>
<accession>A0A511YIQ0</accession>
<sequence>MDMDKRLKLNSLNVYDANNSVTQNYSFTYEQSVMLPPYLSRAFDFWGYYNGTNNGSATPENMLPINYQGHGYGGDRHADNGSFSKACILTEIKYPTGGKTKFNFERAYVEGLFDGPVNSGGYIGALRISKITNYLKDNEIANIKSYVYSGPKFNKITTEFYSYLQKYIDYYDVPSPIANGANDYCWVFYKRNIISSSPIAPHDLAPGLAIAYSDVTEYNGTLSDNLGSTKYYYSTPDLLLYTGFIRDLHTFQNDKGNYEPKLIGKIIKSKTGSLISEEYNSYTDHFEHEFKTGINIIRTLDYIPRHRNSDLPVYATSPTGQIAPFSTNDYIQSIRAFDTKAYQKVSLLDYSIKKEYDHLNPNKFIKDSTAYSYNQHNLMIQQTTTVNSKGENIQTQYKYPYDFSSVQPYQTMLSKNILTPVIEQTISNTTLNKQLQKTQTSYKDWGNNIIEPEIVKGQMDAASPLENRIRYLSYDSKTNPLTVKKEVGNPLTYLWGYNKTLPIAAVENAKYVSETINNDLNVSYSGLQIPPGNINQELGTFTITEEKDYKIDRIYERYPENYSVMYQTSFQNMNNSSGTVFFTDTTPASGNFYTYTSPSVHLKPGTYKVKLTNIGYNGYQGQIENNFNFTVYNAVEASVPFHTSFEEESVDISTAYAITGKVSHTGAYIVNLPPAALGYDKVIVSYWGKSGASSPWQYVENTVTLGSSQNYSIGSNYTYIDEVRVYPVDARMKTYTYDPFYKTQTSIMNENGQTEYYDYDAFGRLKEVYIMEGNVKKTIKTTNYHYKP</sequence>
<dbReference type="AlphaFoldDB" id="A0A511YIQ0"/>
<name>A0A511YIQ0_9FLAO</name>
<keyword evidence="2" id="KW-1185">Reference proteome</keyword>